<feature type="signal peptide" evidence="2">
    <location>
        <begin position="1"/>
        <end position="19"/>
    </location>
</feature>
<evidence type="ECO:0000259" key="3">
    <source>
        <dbReference type="Pfam" id="PF13505"/>
    </source>
</evidence>
<feature type="domain" description="Outer membrane protein beta-barrel" evidence="3">
    <location>
        <begin position="7"/>
        <end position="174"/>
    </location>
</feature>
<sequence>MQFKLTLCAALVAATSAVADSNSDINWNYVSAGYAKANIKLDAADFGERNRFKPDGWQLQGSYLLTERLYLRGRYDRVTGDLLNVSAKSEQSWLSLGLRQQIMPGLDTFFEGGYAKESASSDILFMDDIALRYRDSGSGYQLGAGVRYMATPELELGAALRHINVSGLDSSTLGELNASFRLNTQFAIYGNFLFESDNSLLGVGISYHF</sequence>
<accession>A0ABT9GXW6</accession>
<proteinExistence type="predicted"/>
<organism evidence="4 5">
    <name type="scientific">Alkalimonas collagenimarina</name>
    <dbReference type="NCBI Taxonomy" id="400390"/>
    <lineage>
        <taxon>Bacteria</taxon>
        <taxon>Pseudomonadati</taxon>
        <taxon>Pseudomonadota</taxon>
        <taxon>Gammaproteobacteria</taxon>
        <taxon>Alkalimonas</taxon>
    </lineage>
</organism>
<evidence type="ECO:0000313" key="4">
    <source>
        <dbReference type="EMBL" id="MDP4535704.1"/>
    </source>
</evidence>
<dbReference type="RefSeq" id="WP_305892967.1">
    <property type="nucleotide sequence ID" value="NZ_JAUZVZ010000006.1"/>
</dbReference>
<dbReference type="Gene3D" id="2.40.160.20">
    <property type="match status" value="1"/>
</dbReference>
<dbReference type="Pfam" id="PF13505">
    <property type="entry name" value="OMP_b-brl"/>
    <property type="match status" value="1"/>
</dbReference>
<dbReference type="InterPro" id="IPR027385">
    <property type="entry name" value="Beta-barrel_OMP"/>
</dbReference>
<name>A0ABT9GXW6_9GAMM</name>
<comment type="caution">
    <text evidence="4">The sequence shown here is derived from an EMBL/GenBank/DDBJ whole genome shotgun (WGS) entry which is preliminary data.</text>
</comment>
<evidence type="ECO:0000256" key="2">
    <source>
        <dbReference type="SAM" id="SignalP"/>
    </source>
</evidence>
<feature type="chain" id="PRO_5045998883" evidence="2">
    <location>
        <begin position="20"/>
        <end position="209"/>
    </location>
</feature>
<gene>
    <name evidence="4" type="ORF">Q3O60_05855</name>
</gene>
<dbReference type="InterPro" id="IPR011250">
    <property type="entry name" value="OMP/PagP_B-barrel"/>
</dbReference>
<protein>
    <submittedName>
        <fullName evidence="4">Outer membrane beta-barrel protein</fullName>
    </submittedName>
</protein>
<keyword evidence="1 2" id="KW-0732">Signal</keyword>
<dbReference type="Proteomes" id="UP001231616">
    <property type="component" value="Unassembled WGS sequence"/>
</dbReference>
<evidence type="ECO:0000256" key="1">
    <source>
        <dbReference type="ARBA" id="ARBA00022729"/>
    </source>
</evidence>
<evidence type="ECO:0000313" key="5">
    <source>
        <dbReference type="Proteomes" id="UP001231616"/>
    </source>
</evidence>
<dbReference type="EMBL" id="JAUZVZ010000006">
    <property type="protein sequence ID" value="MDP4535704.1"/>
    <property type="molecule type" value="Genomic_DNA"/>
</dbReference>
<reference evidence="4 5" key="1">
    <citation type="submission" date="2023-08" db="EMBL/GenBank/DDBJ databases">
        <authorList>
            <person name="Joshi A."/>
            <person name="Thite S."/>
        </authorList>
    </citation>
    <scope>NUCLEOTIDE SEQUENCE [LARGE SCALE GENOMIC DNA]</scope>
    <source>
        <strain evidence="4 5">AC40</strain>
    </source>
</reference>
<keyword evidence="5" id="KW-1185">Reference proteome</keyword>
<dbReference type="SUPFAM" id="SSF56925">
    <property type="entry name" value="OMPA-like"/>
    <property type="match status" value="1"/>
</dbReference>